<sequence>MPRRIFDIAMALTGFIVFLPILIPVVIAIRLDSSGPILFSQDRLGQNGRLFRLYKFRKFRQGCHGRAVTLKGDDRMTRVGRFLERTKIDEVPQLWNVLRGDMAVVGPRPETLDFADCFDGPFAAVLDHRPGIFGPNQVYFRNECRLYPENVDPHAFYRAVLFPAKARADLEYFPHRRLDQDIVWVVRGVLAVLGIGLPVEQALDRLRAPQARPSDRERRPE</sequence>
<geneLocation type="plasmid" evidence="4 5">
    <name>unnamed1</name>
</geneLocation>
<dbReference type="AlphaFoldDB" id="A0A2U9SBG3"/>
<gene>
    <name evidence="4" type="ORF">DM194_14115</name>
</gene>
<evidence type="ECO:0000313" key="5">
    <source>
        <dbReference type="Proteomes" id="UP000249605"/>
    </source>
</evidence>
<dbReference type="GO" id="GO:0000271">
    <property type="term" value="P:polysaccharide biosynthetic process"/>
    <property type="evidence" value="ECO:0007669"/>
    <property type="project" value="UniProtKB-KW"/>
</dbReference>
<comment type="similarity">
    <text evidence="1">Belongs to the bacterial sugar transferase family.</text>
</comment>
<feature type="domain" description="Bacterial sugar transferase" evidence="3">
    <location>
        <begin position="3"/>
        <end position="193"/>
    </location>
</feature>
<organism evidence="4 5">
    <name type="scientific">Azospirillum ramasamyi</name>
    <dbReference type="NCBI Taxonomy" id="682998"/>
    <lineage>
        <taxon>Bacteria</taxon>
        <taxon>Pseudomonadati</taxon>
        <taxon>Pseudomonadota</taxon>
        <taxon>Alphaproteobacteria</taxon>
        <taxon>Rhodospirillales</taxon>
        <taxon>Azospirillaceae</taxon>
        <taxon>Azospirillum</taxon>
    </lineage>
</organism>
<keyword evidence="4" id="KW-0808">Transferase</keyword>
<keyword evidence="2" id="KW-0270">Exopolysaccharide synthesis</keyword>
<dbReference type="EMBL" id="CP029830">
    <property type="protein sequence ID" value="AWU95926.1"/>
    <property type="molecule type" value="Genomic_DNA"/>
</dbReference>
<dbReference type="KEGG" id="azm:DM194_14115"/>
<dbReference type="PANTHER" id="PTHR30576:SF0">
    <property type="entry name" value="UNDECAPRENYL-PHOSPHATE N-ACETYLGALACTOSAMINYL 1-PHOSPHATE TRANSFERASE-RELATED"/>
    <property type="match status" value="1"/>
</dbReference>
<evidence type="ECO:0000256" key="1">
    <source>
        <dbReference type="ARBA" id="ARBA00006464"/>
    </source>
</evidence>
<evidence type="ECO:0000313" key="4">
    <source>
        <dbReference type="EMBL" id="AWU95926.1"/>
    </source>
</evidence>
<dbReference type="Pfam" id="PF02397">
    <property type="entry name" value="Bac_transf"/>
    <property type="match status" value="1"/>
</dbReference>
<dbReference type="OrthoDB" id="9808602at2"/>
<reference evidence="4 5" key="1">
    <citation type="submission" date="2018-06" db="EMBL/GenBank/DDBJ databases">
        <title>Complete genome sequencing of Azospirillum sp. M2T2B2.</title>
        <authorList>
            <person name="Heo J."/>
            <person name="Kim S.-J."/>
            <person name="Kwon S.-W."/>
            <person name="Anandham R."/>
        </authorList>
    </citation>
    <scope>NUCLEOTIDE SEQUENCE [LARGE SCALE GENOMIC DNA]</scope>
    <source>
        <strain evidence="4 5">M2T2B2</strain>
        <plasmid evidence="4 5">unnamed1</plasmid>
    </source>
</reference>
<dbReference type="Proteomes" id="UP000249605">
    <property type="component" value="Plasmid unnamed1"/>
</dbReference>
<proteinExistence type="inferred from homology"/>
<evidence type="ECO:0000256" key="2">
    <source>
        <dbReference type="ARBA" id="ARBA00023169"/>
    </source>
</evidence>
<dbReference type="GO" id="GO:0016780">
    <property type="term" value="F:phosphotransferase activity, for other substituted phosphate groups"/>
    <property type="evidence" value="ECO:0007669"/>
    <property type="project" value="TreeGrafter"/>
</dbReference>
<keyword evidence="4" id="KW-0614">Plasmid</keyword>
<evidence type="ECO:0000259" key="3">
    <source>
        <dbReference type="Pfam" id="PF02397"/>
    </source>
</evidence>
<accession>A0A2U9SBG3</accession>
<protein>
    <submittedName>
        <fullName evidence="4">Sugar transferase</fullName>
    </submittedName>
</protein>
<dbReference type="PANTHER" id="PTHR30576">
    <property type="entry name" value="COLANIC BIOSYNTHESIS UDP-GLUCOSE LIPID CARRIER TRANSFERASE"/>
    <property type="match status" value="1"/>
</dbReference>
<dbReference type="InterPro" id="IPR003362">
    <property type="entry name" value="Bact_transf"/>
</dbReference>
<name>A0A2U9SBG3_9PROT</name>
<keyword evidence="5" id="KW-1185">Reference proteome</keyword>